<dbReference type="Gene3D" id="3.30.70.3290">
    <property type="match status" value="1"/>
</dbReference>
<keyword evidence="6" id="KW-0511">Multifunctional enzyme</keyword>
<feature type="active site" description="Proton donor; for dehydratase activity" evidence="8">
    <location>
        <position position="1142"/>
    </location>
</feature>
<dbReference type="InterPro" id="IPR016036">
    <property type="entry name" value="Malonyl_transacylase_ACP-bd"/>
</dbReference>
<dbReference type="GO" id="GO:0044550">
    <property type="term" value="P:secondary metabolite biosynthetic process"/>
    <property type="evidence" value="ECO:0007669"/>
    <property type="project" value="TreeGrafter"/>
</dbReference>
<dbReference type="SUPFAM" id="SSF55048">
    <property type="entry name" value="Probable ACP-binding domain of malonyl-CoA ACP transacylase"/>
    <property type="match status" value="1"/>
</dbReference>
<gene>
    <name evidence="12" type="ORF">P171DRAFT_457894</name>
</gene>
<reference evidence="12" key="1">
    <citation type="journal article" date="2020" name="Stud. Mycol.">
        <title>101 Dothideomycetes genomes: a test case for predicting lifestyles and emergence of pathogens.</title>
        <authorList>
            <person name="Haridas S."/>
            <person name="Albert R."/>
            <person name="Binder M."/>
            <person name="Bloem J."/>
            <person name="Labutti K."/>
            <person name="Salamov A."/>
            <person name="Andreopoulos B."/>
            <person name="Baker S."/>
            <person name="Barry K."/>
            <person name="Bills G."/>
            <person name="Bluhm B."/>
            <person name="Cannon C."/>
            <person name="Castanera R."/>
            <person name="Culley D."/>
            <person name="Daum C."/>
            <person name="Ezra D."/>
            <person name="Gonzalez J."/>
            <person name="Henrissat B."/>
            <person name="Kuo A."/>
            <person name="Liang C."/>
            <person name="Lipzen A."/>
            <person name="Lutzoni F."/>
            <person name="Magnuson J."/>
            <person name="Mondo S."/>
            <person name="Nolan M."/>
            <person name="Ohm R."/>
            <person name="Pangilinan J."/>
            <person name="Park H.-J."/>
            <person name="Ramirez L."/>
            <person name="Alfaro M."/>
            <person name="Sun H."/>
            <person name="Tritt A."/>
            <person name="Yoshinaga Y."/>
            <person name="Zwiers L.-H."/>
            <person name="Turgeon B."/>
            <person name="Goodwin S."/>
            <person name="Spatafora J."/>
            <person name="Crous P."/>
            <person name="Grigoriev I."/>
        </authorList>
    </citation>
    <scope>NUCLEOTIDE SEQUENCE</scope>
    <source>
        <strain evidence="12">CBS 690.94</strain>
    </source>
</reference>
<dbReference type="Pfam" id="PF00109">
    <property type="entry name" value="ketoacyl-synt"/>
    <property type="match status" value="1"/>
</dbReference>
<dbReference type="SMART" id="SM00827">
    <property type="entry name" value="PKS_AT"/>
    <property type="match status" value="1"/>
</dbReference>
<dbReference type="Pfam" id="PF08240">
    <property type="entry name" value="ADH_N"/>
    <property type="match status" value="1"/>
</dbReference>
<evidence type="ECO:0000256" key="6">
    <source>
        <dbReference type="ARBA" id="ARBA00023268"/>
    </source>
</evidence>
<dbReference type="SUPFAM" id="SSF51735">
    <property type="entry name" value="NAD(P)-binding Rossmann-fold domains"/>
    <property type="match status" value="2"/>
</dbReference>
<evidence type="ECO:0000259" key="9">
    <source>
        <dbReference type="PROSITE" id="PS50075"/>
    </source>
</evidence>
<dbReference type="InterPro" id="IPR049551">
    <property type="entry name" value="PKS_DH_C"/>
</dbReference>
<dbReference type="PROSITE" id="PS00606">
    <property type="entry name" value="KS3_1"/>
    <property type="match status" value="1"/>
</dbReference>
<feature type="region of interest" description="N-terminal hotdog fold" evidence="8">
    <location>
        <begin position="928"/>
        <end position="1064"/>
    </location>
</feature>
<proteinExistence type="predicted"/>
<dbReference type="SUPFAM" id="SSF52151">
    <property type="entry name" value="FabD/lysophospholipase-like"/>
    <property type="match status" value="1"/>
</dbReference>
<dbReference type="OrthoDB" id="329835at2759"/>
<dbReference type="Gene3D" id="3.40.366.10">
    <property type="entry name" value="Malonyl-Coenzyme A Acyl Carrier Protein, domain 2"/>
    <property type="match status" value="1"/>
</dbReference>
<accession>A0A9P4U7M1</accession>
<dbReference type="InterPro" id="IPR049900">
    <property type="entry name" value="PKS_mFAS_DH"/>
</dbReference>
<evidence type="ECO:0000256" key="1">
    <source>
        <dbReference type="ARBA" id="ARBA00022450"/>
    </source>
</evidence>
<dbReference type="EMBL" id="MU001509">
    <property type="protein sequence ID" value="KAF2439283.1"/>
    <property type="molecule type" value="Genomic_DNA"/>
</dbReference>
<keyword evidence="2" id="KW-0597">Phosphoprotein</keyword>
<dbReference type="InterPro" id="IPR020843">
    <property type="entry name" value="ER"/>
</dbReference>
<dbReference type="Gene3D" id="3.40.50.720">
    <property type="entry name" value="NAD(P)-binding Rossmann-like Domain"/>
    <property type="match status" value="2"/>
</dbReference>
<dbReference type="Pfam" id="PF02801">
    <property type="entry name" value="Ketoacyl-synt_C"/>
    <property type="match status" value="1"/>
</dbReference>
<evidence type="ECO:0000259" key="11">
    <source>
        <dbReference type="PROSITE" id="PS52019"/>
    </source>
</evidence>
<dbReference type="PROSITE" id="PS52004">
    <property type="entry name" value="KS3_2"/>
    <property type="match status" value="1"/>
</dbReference>
<dbReference type="FunFam" id="3.40.50.720:FF:000209">
    <property type="entry name" value="Polyketide synthase Pks12"/>
    <property type="match status" value="1"/>
</dbReference>
<dbReference type="PROSITE" id="PS52019">
    <property type="entry name" value="PKS_MFAS_DH"/>
    <property type="match status" value="1"/>
</dbReference>
<dbReference type="InterPro" id="IPR018201">
    <property type="entry name" value="Ketoacyl_synth_AS"/>
</dbReference>
<dbReference type="InterPro" id="IPR049552">
    <property type="entry name" value="PKS_DH_N"/>
</dbReference>
<dbReference type="InterPro" id="IPR036736">
    <property type="entry name" value="ACP-like_sf"/>
</dbReference>
<dbReference type="CDD" id="cd05195">
    <property type="entry name" value="enoyl_red"/>
    <property type="match status" value="1"/>
</dbReference>
<dbReference type="GO" id="GO:0016491">
    <property type="term" value="F:oxidoreductase activity"/>
    <property type="evidence" value="ECO:0007669"/>
    <property type="project" value="UniProtKB-KW"/>
</dbReference>
<evidence type="ECO:0000256" key="8">
    <source>
        <dbReference type="PROSITE-ProRule" id="PRU01363"/>
    </source>
</evidence>
<dbReference type="SMART" id="SM00826">
    <property type="entry name" value="PKS_DH"/>
    <property type="match status" value="1"/>
</dbReference>
<evidence type="ECO:0000256" key="4">
    <source>
        <dbReference type="ARBA" id="ARBA00022857"/>
    </source>
</evidence>
<keyword evidence="3" id="KW-0808">Transferase</keyword>
<dbReference type="Pfam" id="PF00698">
    <property type="entry name" value="Acyl_transf_1"/>
    <property type="match status" value="1"/>
</dbReference>
<dbReference type="PROSITE" id="PS50075">
    <property type="entry name" value="CARRIER"/>
    <property type="match status" value="1"/>
</dbReference>
<feature type="region of interest" description="C-terminal hotdog fold" evidence="8">
    <location>
        <begin position="1077"/>
        <end position="1226"/>
    </location>
</feature>
<dbReference type="InterPro" id="IPR001227">
    <property type="entry name" value="Ac_transferase_dom_sf"/>
</dbReference>
<evidence type="ECO:0000313" key="13">
    <source>
        <dbReference type="Proteomes" id="UP000799764"/>
    </source>
</evidence>
<feature type="domain" description="Ketosynthase family 3 (KS3)" evidence="10">
    <location>
        <begin position="20"/>
        <end position="446"/>
    </location>
</feature>
<comment type="caution">
    <text evidence="12">The sequence shown here is derived from an EMBL/GenBank/DDBJ whole genome shotgun (WGS) entry which is preliminary data.</text>
</comment>
<keyword evidence="1" id="KW-0596">Phosphopantetheine</keyword>
<dbReference type="GO" id="GO:0004312">
    <property type="term" value="F:fatty acid synthase activity"/>
    <property type="evidence" value="ECO:0007669"/>
    <property type="project" value="TreeGrafter"/>
</dbReference>
<dbReference type="InterPro" id="IPR011032">
    <property type="entry name" value="GroES-like_sf"/>
</dbReference>
<evidence type="ECO:0000256" key="7">
    <source>
        <dbReference type="ARBA" id="ARBA00023315"/>
    </source>
</evidence>
<feature type="domain" description="Carrier" evidence="9">
    <location>
        <begin position="2269"/>
        <end position="2347"/>
    </location>
</feature>
<dbReference type="SMART" id="SM00822">
    <property type="entry name" value="PKS_KR"/>
    <property type="match status" value="1"/>
</dbReference>
<dbReference type="InterPro" id="IPR032821">
    <property type="entry name" value="PKS_assoc"/>
</dbReference>
<dbReference type="CDD" id="cd00833">
    <property type="entry name" value="PKS"/>
    <property type="match status" value="1"/>
</dbReference>
<dbReference type="SUPFAM" id="SSF47336">
    <property type="entry name" value="ACP-like"/>
    <property type="match status" value="1"/>
</dbReference>
<dbReference type="Pfam" id="PF16197">
    <property type="entry name" value="KAsynt_C_assoc"/>
    <property type="match status" value="1"/>
</dbReference>
<dbReference type="SUPFAM" id="SSF53901">
    <property type="entry name" value="Thiolase-like"/>
    <property type="match status" value="1"/>
</dbReference>
<dbReference type="InterPro" id="IPR050091">
    <property type="entry name" value="PKS_NRPS_Biosynth_Enz"/>
</dbReference>
<keyword evidence="4" id="KW-0521">NADP</keyword>
<evidence type="ECO:0000313" key="12">
    <source>
        <dbReference type="EMBL" id="KAF2439283.1"/>
    </source>
</evidence>
<feature type="domain" description="PKS/mFAS DH" evidence="11">
    <location>
        <begin position="928"/>
        <end position="1226"/>
    </location>
</feature>
<dbReference type="Pfam" id="PF00107">
    <property type="entry name" value="ADH_zinc_N"/>
    <property type="match status" value="1"/>
</dbReference>
<dbReference type="GO" id="GO:0004315">
    <property type="term" value="F:3-oxoacyl-[acyl-carrier-protein] synthase activity"/>
    <property type="evidence" value="ECO:0007669"/>
    <property type="project" value="InterPro"/>
</dbReference>
<dbReference type="Pfam" id="PF00550">
    <property type="entry name" value="PP-binding"/>
    <property type="match status" value="1"/>
</dbReference>
<dbReference type="InterPro" id="IPR016035">
    <property type="entry name" value="Acyl_Trfase/lysoPLipase"/>
</dbReference>
<dbReference type="Proteomes" id="UP000799764">
    <property type="component" value="Unassembled WGS sequence"/>
</dbReference>
<dbReference type="PANTHER" id="PTHR43775">
    <property type="entry name" value="FATTY ACID SYNTHASE"/>
    <property type="match status" value="1"/>
</dbReference>
<dbReference type="Pfam" id="PF21089">
    <property type="entry name" value="PKS_DH_N"/>
    <property type="match status" value="1"/>
</dbReference>
<dbReference type="InterPro" id="IPR057326">
    <property type="entry name" value="KR_dom"/>
</dbReference>
<evidence type="ECO:0000256" key="2">
    <source>
        <dbReference type="ARBA" id="ARBA00022553"/>
    </source>
</evidence>
<dbReference type="InterPro" id="IPR042104">
    <property type="entry name" value="PKS_dehydratase_sf"/>
</dbReference>
<dbReference type="InterPro" id="IPR014031">
    <property type="entry name" value="Ketoacyl_synth_C"/>
</dbReference>
<dbReference type="SMART" id="SM00825">
    <property type="entry name" value="PKS_KS"/>
    <property type="match status" value="1"/>
</dbReference>
<dbReference type="Gene3D" id="1.10.1200.10">
    <property type="entry name" value="ACP-like"/>
    <property type="match status" value="1"/>
</dbReference>
<protein>
    <submittedName>
        <fullName evidence="12">Reducing type I polyketide synthase 10</fullName>
    </submittedName>
</protein>
<dbReference type="SMART" id="SM00829">
    <property type="entry name" value="PKS_ER"/>
    <property type="match status" value="1"/>
</dbReference>
<dbReference type="Gene3D" id="3.40.47.10">
    <property type="match status" value="1"/>
</dbReference>
<dbReference type="InterPro" id="IPR013154">
    <property type="entry name" value="ADH-like_N"/>
</dbReference>
<keyword evidence="7" id="KW-0012">Acyltransferase</keyword>
<dbReference type="GO" id="GO:0006633">
    <property type="term" value="P:fatty acid biosynthetic process"/>
    <property type="evidence" value="ECO:0007669"/>
    <property type="project" value="InterPro"/>
</dbReference>
<dbReference type="InterPro" id="IPR020841">
    <property type="entry name" value="PKS_Beta-ketoAc_synthase_dom"/>
</dbReference>
<name>A0A9P4U7M1_9PLEO</name>
<dbReference type="InterPro" id="IPR014030">
    <property type="entry name" value="Ketoacyl_synth_N"/>
</dbReference>
<dbReference type="SUPFAM" id="SSF50129">
    <property type="entry name" value="GroES-like"/>
    <property type="match status" value="1"/>
</dbReference>
<dbReference type="Pfam" id="PF08659">
    <property type="entry name" value="KR"/>
    <property type="match status" value="1"/>
</dbReference>
<sequence>MAPIRLTDSSNQSSGPASEKEPIAICGLACRLPGDSTSPAKLWDLIANARTGNCPVPASRFNVDGFYHPQGNDRAGSVITKGGYFLNEDTREFENTFFGINNLEATYMDPQQRKLLEVVYECLESAGVPLDAASGSNTGVYVGNFTFDYLIMQSRDADYLTRYNSTGMGTSILGNRISHVYNLKGPSLVVDTACSSSLYCLHVACVALENYECDAAIVAGANLIQSAEQHIGTMKAGVLSPTSECHTFDASADGYGRAEGIGALYVKRLSDALRDGDPIRSVIRASAINANGKTAGIALPSADGQEAVVRKAMAKAGLSPDDIAYLECHGTGTKVGDAIEVEGFSRVFNRGPDNRLVIGSVKSNVGHSEAASGIAGVIKATMAIEHGQIPPTYGLKNLNPKLAPFEHGVSIPTELVPWPGKAGAVRRAGINSFGYGGANAHVILEQSPRLGVEKQLSSPQSAVVLPLSAATTAALEGRKSDLAEFDFSSTNILDLAFTLGSRRTNFQNRGYLLASTSTELGDAFKTKNLVMGSASSSIAEQPLAFIFTGQGSQWAGMCKELFQFPVFSDAFEEMDLALQSIPESPSWTLKEAVLDTSNPDLINTPQRSQPCCTAVQVALIQLLASWGIVPSKTIGHSSGEIAAAFAAGHLSAAESIVIAYYRGYCVSRKTSDGAMMAAGLSEADATRKIAEAGLDGQIRVACVNSPEGVTISGDNSAIDSIVAILSGNGTFARKLKTGGQAYHSQHMLPVGQEYQDFLEKTIPTLGSSTTLAKRATVVSSVTADLKSGGFGPSYWRSNLEGQVKFAQAIKRLHADGQHTFLELGPHTSMELPVKQSLAKEGVAGSDVQYFGPIKRNTDAVETALSVPAKLWLTGYEIDWNLVNGLGEAPAGTFSVVADLPRYRFQYTELLWSEGRPSSEYRHRKHTRHELLGTLIPGGNGDDLIFRNIIQVSDIKWLEDHKLEDTVVFPGTAYLGTAMEAVMRAADIPISKKPTFSFSNVHVLNALAMSTEAAAKVELFTSLHKSNITNSATSSKWWDFIISTFQDGSSVQHAKGSVSITTDNVSLQSKYALPAAALEPTAKRTWYNQLIKNGLNYGPFFQPISEFSTPSMTSEPSASAKLPLITASGDELMTYPVHPITLDAMLQTAIVATAKGLPSELKAKVPTRFGSITIKTATSGPSSIYAASQSVGFGAVETGSEIVDAAGQVVVQFDKVRLSPYSSGAPVDADGERHPMLRNLWKPDLYGLGFISVSDFQKHMDQFVAEADSPLEDDSLIRLGAALDLAVHKNARVRVLELGNDVHDISLAVLDLLASKSDFKRAASYTTASFTESGALSGGLVDLETGERSEAEDLVDEKYDIVLIPVAGSWIEHNAGKIQELLEDDATILALAPTSAANAFNSNAVTAQAYPIHSGENSVVVARKNVAPEQSSKLEKYLIVERDGQSALGFGLENALAGKLVHRVQLQEVTEELVSNKPIVFNLAEVKDPLLSVINDTEMLKIKLLTDNAGTIVWLTNGNLTQGERPDFALISGLARALSLEQPALKLYVYDIDTAEPNVTETTAKLLAVLNQSSRYPDLEFAQRGDLVHVSRFVPDDGLNTAFRSKQGLHLEDLALKDAGEVRLDIAQVGQYDTIFYKAQESTESIPATHIRVKVASAGINAKDYYLLGGKVDVKDATSSNEYAGFVEEVGAEVTQFVAGDKVVVMAPSHFQTYQTIPEWAAVKLEEGEDLDVAATLPVVWATAIYALHNRAAIQKGETVLIHSGAGGVGIAAIQIAQQAGAEVYTTVSTQEKRQYLVDTFGLNPANIFSSLDDSFLTGILEATGGRGVDVVLNSLTGDQLHATWRSIAECGRFVEIGKMDLTNAGRLEMDQFLKNTTFTAFDLAHLYFSENPKLNATWHQLLDDTVQLWRSGKLAGFDTLQVFDIADATAAFRRFSSRSRMGKVAINLQNAESKIPVRPLKHKTRFSPDKSYVMIGCLGGLGRTLTRWMLQRGAKKFAFMGRSGTDKPAARALVEDVKLAGGEAVVVRGDVTNEKDVQAVVEAATGEIGGVVQAAMGLNEALFTVMPNEWWHTGIDPKVHGTWYLHNALRASGRDTNLDFFLMTSSISGSVGTATECNYCSGNYFLDIFARHRRSLGLPATSVGLGMISGAGYLHDNPEIEALLVRKGIQAIDQDELLQILDISLSANNMSGIHHPYDSFAANHVLTGLEPMGLKELRKKGFEGTNPTLDDPRASLLASALDGQDDVLRHGSTDGLPPAIAEALEGGQNLKEALLDFVRRRFGNLTLIKYEDVDVKTPFVKFGMDSMLAAEFRTWFYQTLTVDVPFLMFMDKNTTLEKMRDFVLSEVEGSKDAATVSADVPAAGAVVATP</sequence>
<dbReference type="InterPro" id="IPR036291">
    <property type="entry name" value="NAD(P)-bd_dom_sf"/>
</dbReference>
<dbReference type="GO" id="GO:1901336">
    <property type="term" value="P:lactone biosynthetic process"/>
    <property type="evidence" value="ECO:0007669"/>
    <property type="project" value="UniProtKB-ARBA"/>
</dbReference>
<keyword evidence="13" id="KW-1185">Reference proteome</keyword>
<dbReference type="InterPro" id="IPR009081">
    <property type="entry name" value="PP-bd_ACP"/>
</dbReference>
<evidence type="ECO:0000259" key="10">
    <source>
        <dbReference type="PROSITE" id="PS52004"/>
    </source>
</evidence>
<dbReference type="InterPro" id="IPR014043">
    <property type="entry name" value="Acyl_transferase_dom"/>
</dbReference>
<organism evidence="12 13">
    <name type="scientific">Karstenula rhodostoma CBS 690.94</name>
    <dbReference type="NCBI Taxonomy" id="1392251"/>
    <lineage>
        <taxon>Eukaryota</taxon>
        <taxon>Fungi</taxon>
        <taxon>Dikarya</taxon>
        <taxon>Ascomycota</taxon>
        <taxon>Pezizomycotina</taxon>
        <taxon>Dothideomycetes</taxon>
        <taxon>Pleosporomycetidae</taxon>
        <taxon>Pleosporales</taxon>
        <taxon>Massarineae</taxon>
        <taxon>Didymosphaeriaceae</taxon>
        <taxon>Karstenula</taxon>
    </lineage>
</organism>
<dbReference type="PANTHER" id="PTHR43775:SF50">
    <property type="entry name" value="HIGHLY REDUCING POLYKETIDE SYNTHASE SRDA"/>
    <property type="match status" value="1"/>
</dbReference>
<dbReference type="InterPro" id="IPR016039">
    <property type="entry name" value="Thiolase-like"/>
</dbReference>
<dbReference type="Gene3D" id="3.90.180.10">
    <property type="entry name" value="Medium-chain alcohol dehydrogenases, catalytic domain"/>
    <property type="match status" value="1"/>
</dbReference>
<dbReference type="InterPro" id="IPR013968">
    <property type="entry name" value="PKS_KR"/>
</dbReference>
<dbReference type="InterPro" id="IPR020807">
    <property type="entry name" value="PKS_DH"/>
</dbReference>
<evidence type="ECO:0000256" key="3">
    <source>
        <dbReference type="ARBA" id="ARBA00022679"/>
    </source>
</evidence>
<dbReference type="Gene3D" id="3.10.129.110">
    <property type="entry name" value="Polyketide synthase dehydratase"/>
    <property type="match status" value="1"/>
</dbReference>
<dbReference type="InterPro" id="IPR013149">
    <property type="entry name" value="ADH-like_C"/>
</dbReference>
<evidence type="ECO:0000256" key="5">
    <source>
        <dbReference type="ARBA" id="ARBA00023002"/>
    </source>
</evidence>
<keyword evidence="5" id="KW-0560">Oxidoreductase</keyword>
<feature type="active site" description="Proton acceptor; for dehydratase activity" evidence="8">
    <location>
        <position position="960"/>
    </location>
</feature>
<dbReference type="Pfam" id="PF14765">
    <property type="entry name" value="PS-DH"/>
    <property type="match status" value="1"/>
</dbReference>